<protein>
    <recommendedName>
        <fullName evidence="1">DNA ligase (ATP)</fullName>
        <ecNumber evidence="1">6.5.1.1</ecNumber>
    </recommendedName>
</protein>
<dbReference type="AlphaFoldDB" id="A0A3G3K2P4"/>
<dbReference type="InterPro" id="IPR012309">
    <property type="entry name" value="DNA_ligase_ATP-dep_C"/>
</dbReference>
<dbReference type="GO" id="GO:0006281">
    <property type="term" value="P:DNA repair"/>
    <property type="evidence" value="ECO:0007669"/>
    <property type="project" value="InterPro"/>
</dbReference>
<dbReference type="Pfam" id="PF04679">
    <property type="entry name" value="DNA_ligase_A_C"/>
    <property type="match status" value="1"/>
</dbReference>
<dbReference type="Proteomes" id="UP000269097">
    <property type="component" value="Chromosome"/>
</dbReference>
<accession>A0A3G3K2P4</accession>
<evidence type="ECO:0000259" key="4">
    <source>
        <dbReference type="PROSITE" id="PS50160"/>
    </source>
</evidence>
<feature type="domain" description="ATP-dependent DNA ligase family profile" evidence="4">
    <location>
        <begin position="104"/>
        <end position="226"/>
    </location>
</feature>
<evidence type="ECO:0000313" key="5">
    <source>
        <dbReference type="EMBL" id="AYQ74794.1"/>
    </source>
</evidence>
<dbReference type="EMBL" id="CP033433">
    <property type="protein sequence ID" value="AYQ74794.1"/>
    <property type="molecule type" value="Genomic_DNA"/>
</dbReference>
<proteinExistence type="predicted"/>
<evidence type="ECO:0000256" key="3">
    <source>
        <dbReference type="ARBA" id="ARBA00034003"/>
    </source>
</evidence>
<dbReference type="CDD" id="cd07906">
    <property type="entry name" value="Adenylation_DNA_ligase_LigD_LigC"/>
    <property type="match status" value="1"/>
</dbReference>
<comment type="catalytic activity">
    <reaction evidence="3">
        <text>ATP + (deoxyribonucleotide)n-3'-hydroxyl + 5'-phospho-(deoxyribonucleotide)m = (deoxyribonucleotide)n+m + AMP + diphosphate.</text>
        <dbReference type="EC" id="6.5.1.1"/>
    </reaction>
</comment>
<dbReference type="SUPFAM" id="SSF56091">
    <property type="entry name" value="DNA ligase/mRNA capping enzyme, catalytic domain"/>
    <property type="match status" value="1"/>
</dbReference>
<dbReference type="GO" id="GO:0006273">
    <property type="term" value="P:lagging strand elongation"/>
    <property type="evidence" value="ECO:0007669"/>
    <property type="project" value="TreeGrafter"/>
</dbReference>
<dbReference type="KEGG" id="coh:EAV92_20915"/>
<dbReference type="PANTHER" id="PTHR45674">
    <property type="entry name" value="DNA LIGASE 1/3 FAMILY MEMBER"/>
    <property type="match status" value="1"/>
</dbReference>
<dbReference type="Gene3D" id="2.40.50.140">
    <property type="entry name" value="Nucleic acid-binding proteins"/>
    <property type="match status" value="1"/>
</dbReference>
<sequence>MEPIYPFEPVISETIPTEPHWRHEIKWDGTRILTYHHQHGTKLFNRKQNERTRHYPELLEVPSYCKASSVILDGEVIALAADGKPSFHEVMRRDLIQKLHRVPEMQRSVPITYMIFDVVYCDGEWVNSRPLSERLELLHGIITPNEHVQLVASHGDGASLFEVMRQQSMEGIVCKDLRSAYALGGKDDRWRKVKNYGDVMAAIGGFTLNGGFVNAVLLGQYDGEGKLWYIGHTGTGKLTKAEWRDLTGILTPMMTNSSPFANRPDRHKDAYWVTPKLTAKVQYSEWRWQEGRALRQPSIQSFVNVPPEQCRLPWT</sequence>
<dbReference type="CDD" id="cd07971">
    <property type="entry name" value="OBF_DNA_ligase_LigD"/>
    <property type="match status" value="1"/>
</dbReference>
<dbReference type="Pfam" id="PF01068">
    <property type="entry name" value="DNA_ligase_A_M"/>
    <property type="match status" value="1"/>
</dbReference>
<dbReference type="GO" id="GO:0003910">
    <property type="term" value="F:DNA ligase (ATP) activity"/>
    <property type="evidence" value="ECO:0007669"/>
    <property type="project" value="UniProtKB-EC"/>
</dbReference>
<name>A0A3G3K2P4_9BACL</name>
<dbReference type="PROSITE" id="PS50160">
    <property type="entry name" value="DNA_LIGASE_A3"/>
    <property type="match status" value="1"/>
</dbReference>
<gene>
    <name evidence="5" type="ORF">EAV92_20915</name>
</gene>
<dbReference type="SUPFAM" id="SSF50249">
    <property type="entry name" value="Nucleic acid-binding proteins"/>
    <property type="match status" value="1"/>
</dbReference>
<keyword evidence="2 5" id="KW-0436">Ligase</keyword>
<dbReference type="GO" id="GO:0005524">
    <property type="term" value="F:ATP binding"/>
    <property type="evidence" value="ECO:0007669"/>
    <property type="project" value="InterPro"/>
</dbReference>
<dbReference type="GO" id="GO:0006310">
    <property type="term" value="P:DNA recombination"/>
    <property type="evidence" value="ECO:0007669"/>
    <property type="project" value="InterPro"/>
</dbReference>
<dbReference type="EC" id="6.5.1.1" evidence="1"/>
<evidence type="ECO:0000256" key="1">
    <source>
        <dbReference type="ARBA" id="ARBA00012727"/>
    </source>
</evidence>
<dbReference type="InterPro" id="IPR050191">
    <property type="entry name" value="ATP-dep_DNA_ligase"/>
</dbReference>
<dbReference type="RefSeq" id="WP_123042874.1">
    <property type="nucleotide sequence ID" value="NZ_CP033433.1"/>
</dbReference>
<dbReference type="InterPro" id="IPR012310">
    <property type="entry name" value="DNA_ligase_ATP-dep_cent"/>
</dbReference>
<dbReference type="Gene3D" id="3.30.470.30">
    <property type="entry name" value="DNA ligase/mRNA capping enzyme"/>
    <property type="match status" value="1"/>
</dbReference>
<dbReference type="PANTHER" id="PTHR45674:SF7">
    <property type="entry name" value="DNA LIGASE"/>
    <property type="match status" value="1"/>
</dbReference>
<reference evidence="5 6" key="1">
    <citation type="submission" date="2018-10" db="EMBL/GenBank/DDBJ databases">
        <title>Genome Sequence of Cohnella sp.</title>
        <authorList>
            <person name="Srinivasan S."/>
            <person name="Kim M.K."/>
        </authorList>
    </citation>
    <scope>NUCLEOTIDE SEQUENCE [LARGE SCALE GENOMIC DNA]</scope>
    <source>
        <strain evidence="5 6">18JY8-7</strain>
    </source>
</reference>
<evidence type="ECO:0000256" key="2">
    <source>
        <dbReference type="ARBA" id="ARBA00022598"/>
    </source>
</evidence>
<dbReference type="InterPro" id="IPR012340">
    <property type="entry name" value="NA-bd_OB-fold"/>
</dbReference>
<evidence type="ECO:0000313" key="6">
    <source>
        <dbReference type="Proteomes" id="UP000269097"/>
    </source>
</evidence>
<organism evidence="5 6">
    <name type="scientific">Cohnella candidum</name>
    <dbReference type="NCBI Taxonomy" id="2674991"/>
    <lineage>
        <taxon>Bacteria</taxon>
        <taxon>Bacillati</taxon>
        <taxon>Bacillota</taxon>
        <taxon>Bacilli</taxon>
        <taxon>Bacillales</taxon>
        <taxon>Paenibacillaceae</taxon>
        <taxon>Cohnella</taxon>
    </lineage>
</organism>
<keyword evidence="6" id="KW-1185">Reference proteome</keyword>